<evidence type="ECO:0000313" key="3">
    <source>
        <dbReference type="Proteomes" id="UP000199114"/>
    </source>
</evidence>
<keyword evidence="3" id="KW-1185">Reference proteome</keyword>
<protein>
    <submittedName>
        <fullName evidence="2">Uncharacterized protein</fullName>
    </submittedName>
</protein>
<proteinExistence type="predicted"/>
<dbReference type="EMBL" id="FOFD01000004">
    <property type="protein sequence ID" value="SER22137.1"/>
    <property type="molecule type" value="Genomic_DNA"/>
</dbReference>
<feature type="compositionally biased region" description="Polar residues" evidence="1">
    <location>
        <begin position="1"/>
        <end position="12"/>
    </location>
</feature>
<dbReference type="Proteomes" id="UP000199114">
    <property type="component" value="Unassembled WGS sequence"/>
</dbReference>
<dbReference type="STRING" id="1186196.SAMN04489841_3332"/>
<name>A0A1H9MF97_9EURY</name>
<dbReference type="AlphaFoldDB" id="A0A1H9MF97"/>
<accession>A0A1H9MF97</accession>
<sequence>MNTTYPPSLSPNKDSRVKELGSSVKSTHYQAENTLEGAPEPTVLLEAAAVADQYDVEKEAMSSVRLLRITDSVSLPSSPFGLLLGTIKQYVTG</sequence>
<feature type="region of interest" description="Disordered" evidence="1">
    <location>
        <begin position="1"/>
        <end position="22"/>
    </location>
</feature>
<evidence type="ECO:0000256" key="1">
    <source>
        <dbReference type="SAM" id="MobiDB-lite"/>
    </source>
</evidence>
<gene>
    <name evidence="2" type="ORF">SAMN04489841_3332</name>
</gene>
<evidence type="ECO:0000313" key="2">
    <source>
        <dbReference type="EMBL" id="SER22137.1"/>
    </source>
</evidence>
<organism evidence="2 3">
    <name type="scientific">Natrinema salaciae</name>
    <dbReference type="NCBI Taxonomy" id="1186196"/>
    <lineage>
        <taxon>Archaea</taxon>
        <taxon>Methanobacteriati</taxon>
        <taxon>Methanobacteriota</taxon>
        <taxon>Stenosarchaea group</taxon>
        <taxon>Halobacteria</taxon>
        <taxon>Halobacteriales</taxon>
        <taxon>Natrialbaceae</taxon>
        <taxon>Natrinema</taxon>
    </lineage>
</organism>
<reference evidence="3" key="1">
    <citation type="submission" date="2016-10" db="EMBL/GenBank/DDBJ databases">
        <authorList>
            <person name="Varghese N."/>
            <person name="Submissions S."/>
        </authorList>
    </citation>
    <scope>NUCLEOTIDE SEQUENCE [LARGE SCALE GENOMIC DNA]</scope>
    <source>
        <strain evidence="3">DSM 25055</strain>
    </source>
</reference>